<evidence type="ECO:0000256" key="5">
    <source>
        <dbReference type="SAM" id="Phobius"/>
    </source>
</evidence>
<keyword evidence="3 5" id="KW-1133">Transmembrane helix</keyword>
<feature type="transmembrane region" description="Helical" evidence="5">
    <location>
        <begin position="52"/>
        <end position="71"/>
    </location>
</feature>
<protein>
    <submittedName>
        <fullName evidence="6">Conjugal transfer protein</fullName>
    </submittedName>
</protein>
<comment type="caution">
    <text evidence="6">The sequence shown here is derived from an EMBL/GenBank/DDBJ whole genome shotgun (WGS) entry which is preliminary data.</text>
</comment>
<gene>
    <name evidence="6" type="ORF">GTW51_21815</name>
</gene>
<comment type="subcellular location">
    <subcellularLocation>
        <location evidence="1">Membrane</location>
    </subcellularLocation>
</comment>
<evidence type="ECO:0000313" key="7">
    <source>
        <dbReference type="Proteomes" id="UP000476332"/>
    </source>
</evidence>
<keyword evidence="4 5" id="KW-0472">Membrane</keyword>
<evidence type="ECO:0000256" key="2">
    <source>
        <dbReference type="ARBA" id="ARBA00022692"/>
    </source>
</evidence>
<evidence type="ECO:0000256" key="4">
    <source>
        <dbReference type="ARBA" id="ARBA00023136"/>
    </source>
</evidence>
<evidence type="ECO:0000313" key="6">
    <source>
        <dbReference type="EMBL" id="NDV89303.1"/>
    </source>
</evidence>
<evidence type="ECO:0000256" key="1">
    <source>
        <dbReference type="ARBA" id="ARBA00004370"/>
    </source>
</evidence>
<dbReference type="Proteomes" id="UP000476332">
    <property type="component" value="Unassembled WGS sequence"/>
</dbReference>
<sequence>MTGLNDQSGEVPGFSVPVHRALTEHILLGGAPRSIAIVNGTLAAALGLGLRLWLVGIALGLLGHFAAVWAAKRDPMFVDVVRRHLRIPGHLGA</sequence>
<accession>A0A6L9MNA1</accession>
<reference evidence="6 7" key="1">
    <citation type="submission" date="2020-01" db="EMBL/GenBank/DDBJ databases">
        <title>Genomes of bacteria type strains.</title>
        <authorList>
            <person name="Chen J."/>
            <person name="Zhu S."/>
            <person name="Chen J."/>
        </authorList>
    </citation>
    <scope>NUCLEOTIDE SEQUENCE [LARGE SCALE GENOMIC DNA]</scope>
    <source>
        <strain evidence="6 7">KCTC 52919</strain>
    </source>
</reference>
<dbReference type="InterPro" id="IPR007792">
    <property type="entry name" value="T4SS_VirB3/TrbD/AvhB"/>
</dbReference>
<keyword evidence="7" id="KW-1185">Reference proteome</keyword>
<dbReference type="GO" id="GO:0016020">
    <property type="term" value="C:membrane"/>
    <property type="evidence" value="ECO:0007669"/>
    <property type="project" value="UniProtKB-SubCell"/>
</dbReference>
<proteinExistence type="predicted"/>
<name>A0A6L9MNA1_9HYPH</name>
<dbReference type="AlphaFoldDB" id="A0A6L9MNA1"/>
<evidence type="ECO:0000256" key="3">
    <source>
        <dbReference type="ARBA" id="ARBA00022989"/>
    </source>
</evidence>
<dbReference type="EMBL" id="JAAAMJ010000035">
    <property type="protein sequence ID" value="NDV89303.1"/>
    <property type="molecule type" value="Genomic_DNA"/>
</dbReference>
<organism evidence="6 7">
    <name type="scientific">Aurantimonas aggregata</name>
    <dbReference type="NCBI Taxonomy" id="2047720"/>
    <lineage>
        <taxon>Bacteria</taxon>
        <taxon>Pseudomonadati</taxon>
        <taxon>Pseudomonadota</taxon>
        <taxon>Alphaproteobacteria</taxon>
        <taxon>Hyphomicrobiales</taxon>
        <taxon>Aurantimonadaceae</taxon>
        <taxon>Aurantimonas</taxon>
    </lineage>
</organism>
<dbReference type="InterPro" id="IPR016704">
    <property type="entry name" value="Conjugal_tfr_TrbD"/>
</dbReference>
<keyword evidence="2 5" id="KW-0812">Transmembrane</keyword>
<dbReference type="Pfam" id="PF05101">
    <property type="entry name" value="VirB3"/>
    <property type="match status" value="1"/>
</dbReference>
<dbReference type="PIRSF" id="PIRSF017854">
    <property type="entry name" value="T4SS_TrbD"/>
    <property type="match status" value="1"/>
</dbReference>
<dbReference type="RefSeq" id="WP_163046161.1">
    <property type="nucleotide sequence ID" value="NZ_JAAAMJ010000035.1"/>
</dbReference>